<organism evidence="3">
    <name type="scientific">Naegleria gruberi</name>
    <name type="common">Amoeba</name>
    <dbReference type="NCBI Taxonomy" id="5762"/>
    <lineage>
        <taxon>Eukaryota</taxon>
        <taxon>Discoba</taxon>
        <taxon>Heterolobosea</taxon>
        <taxon>Tetramitia</taxon>
        <taxon>Eutetramitia</taxon>
        <taxon>Vahlkampfiidae</taxon>
        <taxon>Naegleria</taxon>
    </lineage>
</organism>
<dbReference type="InterPro" id="IPR029052">
    <property type="entry name" value="Metallo-depent_PP-like"/>
</dbReference>
<keyword evidence="3" id="KW-1185">Reference proteome</keyword>
<dbReference type="EMBL" id="GG738918">
    <property type="protein sequence ID" value="EFC37490.1"/>
    <property type="molecule type" value="Genomic_DNA"/>
</dbReference>
<name>D2W0J7_NAEGR</name>
<evidence type="ECO:0000313" key="2">
    <source>
        <dbReference type="EMBL" id="EFC37490.1"/>
    </source>
</evidence>
<gene>
    <name evidence="2" type="ORF">NAEGRDRAFT_74884</name>
</gene>
<evidence type="ECO:0000259" key="1">
    <source>
        <dbReference type="Pfam" id="PF00149"/>
    </source>
</evidence>
<dbReference type="InterPro" id="IPR051693">
    <property type="entry name" value="UPF0046_metallophosphoest"/>
</dbReference>
<feature type="domain" description="Calcineurin-like phosphoesterase" evidence="1">
    <location>
        <begin position="98"/>
        <end position="309"/>
    </location>
</feature>
<reference evidence="2 3" key="1">
    <citation type="journal article" date="2010" name="Cell">
        <title>The genome of Naegleria gruberi illuminates early eukaryotic versatility.</title>
        <authorList>
            <person name="Fritz-Laylin L.K."/>
            <person name="Prochnik S.E."/>
            <person name="Ginger M.L."/>
            <person name="Dacks J.B."/>
            <person name="Carpenter M.L."/>
            <person name="Field M.C."/>
            <person name="Kuo A."/>
            <person name="Paredez A."/>
            <person name="Chapman J."/>
            <person name="Pham J."/>
            <person name="Shu S."/>
            <person name="Neupane R."/>
            <person name="Cipriano M."/>
            <person name="Mancuso J."/>
            <person name="Tu H."/>
            <person name="Salamov A."/>
            <person name="Lindquist E."/>
            <person name="Shapiro H."/>
            <person name="Lucas S."/>
            <person name="Grigoriev I.V."/>
            <person name="Cande W.Z."/>
            <person name="Fulton C."/>
            <person name="Rokhsar D.S."/>
            <person name="Dawson S.C."/>
        </authorList>
    </citation>
    <scope>NUCLEOTIDE SEQUENCE [LARGE SCALE GENOMIC DNA]</scope>
    <source>
        <strain evidence="2 3">NEG-M</strain>
    </source>
</reference>
<dbReference type="Gene3D" id="3.60.21.10">
    <property type="match status" value="1"/>
</dbReference>
<dbReference type="Proteomes" id="UP000006671">
    <property type="component" value="Unassembled WGS sequence"/>
</dbReference>
<dbReference type="InterPro" id="IPR004843">
    <property type="entry name" value="Calcineurin-like_PHP"/>
</dbReference>
<dbReference type="KEGG" id="ngr:NAEGRDRAFT_74884"/>
<protein>
    <submittedName>
        <fullName evidence="2">Predicted protein</fullName>
    </submittedName>
</protein>
<dbReference type="OrthoDB" id="630188at2759"/>
<accession>D2W0J7</accession>
<proteinExistence type="predicted"/>
<dbReference type="PANTHER" id="PTHR12905">
    <property type="entry name" value="METALLOPHOSPHOESTERASE"/>
    <property type="match status" value="1"/>
</dbReference>
<dbReference type="AlphaFoldDB" id="D2W0J7"/>
<dbReference type="InParanoid" id="D2W0J7"/>
<dbReference type="PANTHER" id="PTHR12905:SF0">
    <property type="entry name" value="CALCINEURIN-LIKE PHOSPHOESTERASE DOMAIN-CONTAINING PROTEIN"/>
    <property type="match status" value="1"/>
</dbReference>
<dbReference type="SUPFAM" id="SSF56300">
    <property type="entry name" value="Metallo-dependent phosphatases"/>
    <property type="match status" value="1"/>
</dbReference>
<dbReference type="GO" id="GO:0016787">
    <property type="term" value="F:hydrolase activity"/>
    <property type="evidence" value="ECO:0007669"/>
    <property type="project" value="InterPro"/>
</dbReference>
<sequence>MQQSNSNPSPTQATNILNHFIQSQTSIAKYFQNNGSAQELEYYKKQFIPVNIPYDYIVGYCEQVITGGRQFVEEIVEIFEKDFKIAVVRGGNNLTFKRFAVISDSHCGESKWYTKIPKVDVVLHCGDFSQNDHGPNDVQQFNNLAAKLKNDGKCSQIVCIGGNHDYHLDYRRNSSLSNEKSIDMIMNQKKHPLLSNVDYYLQNTSIILDGSIRIFGCPITPFDMAFGASDHVSYDIYTQCMDNDCDIVMTHNPPYNILDLAGMGSTQGICPTCKTNHPHAAHWGNFWLRNQLIHRVKPTVSVFGHVHECCGYVKKSIKELKEEEQQQKTLFNIQNSANLILGGDDRTPITFLNAAVDMYCKVYFFDFYYTRGSKLLI</sequence>
<dbReference type="STRING" id="5762.D2W0J7"/>
<dbReference type="RefSeq" id="XP_002670234.1">
    <property type="nucleotide sequence ID" value="XM_002670188.1"/>
</dbReference>
<dbReference type="eggNOG" id="KOG3947">
    <property type="taxonomic scope" value="Eukaryota"/>
</dbReference>
<evidence type="ECO:0000313" key="3">
    <source>
        <dbReference type="Proteomes" id="UP000006671"/>
    </source>
</evidence>
<dbReference type="GeneID" id="8863124"/>
<dbReference type="VEuPathDB" id="AmoebaDB:NAEGRDRAFT_74884"/>
<dbReference type="Pfam" id="PF00149">
    <property type="entry name" value="Metallophos"/>
    <property type="match status" value="1"/>
</dbReference>